<evidence type="ECO:0000313" key="1">
    <source>
        <dbReference type="EMBL" id="GKX65114.1"/>
    </source>
</evidence>
<proteinExistence type="predicted"/>
<protein>
    <submittedName>
        <fullName evidence="1">Cell shape-determining protein MreC</fullName>
    </submittedName>
</protein>
<organism evidence="1 2">
    <name type="scientific">Inconstantimicrobium mannanitabidum</name>
    <dbReference type="NCBI Taxonomy" id="1604901"/>
    <lineage>
        <taxon>Bacteria</taxon>
        <taxon>Bacillati</taxon>
        <taxon>Bacillota</taxon>
        <taxon>Clostridia</taxon>
        <taxon>Eubacteriales</taxon>
        <taxon>Clostridiaceae</taxon>
        <taxon>Inconstantimicrobium</taxon>
    </lineage>
</organism>
<keyword evidence="2" id="KW-1185">Reference proteome</keyword>
<sequence length="285" mass="31744">MKFFKNKLAVTIIVLSVTFLGVIVYSVKSDKLSVFSSATGTALNPVQKLFFSINDKIKNEVQYLFNFSNIRKENDDLKKRNVELENQLIEYDSLKKQNDDFRKVLNFADQNKAYNYVGTSIIGVSGGSFTNGYFIDKGTDQGLTKDMVVISELGLVGKITEVHNNWSKIETLINENIAVVGKDVTTNESGIVQGFVDSKNNNLAKIEQLPINSTIKAGDVITTSGLGKAYPSDIRIGQVTSVEEDKVKVMKTATIKPYVDFNKLQSLFVLIPKEKRNITDDGVKY</sequence>
<dbReference type="Proteomes" id="UP001058074">
    <property type="component" value="Unassembled WGS sequence"/>
</dbReference>
<dbReference type="EMBL" id="BROD01000001">
    <property type="protein sequence ID" value="GKX65114.1"/>
    <property type="molecule type" value="Genomic_DNA"/>
</dbReference>
<evidence type="ECO:0000313" key="2">
    <source>
        <dbReference type="Proteomes" id="UP001058074"/>
    </source>
</evidence>
<name>A0ACB5R7F1_9CLOT</name>
<comment type="caution">
    <text evidence="1">The sequence shown here is derived from an EMBL/GenBank/DDBJ whole genome shotgun (WGS) entry which is preliminary data.</text>
</comment>
<accession>A0ACB5R7F1</accession>
<reference evidence="1" key="1">
    <citation type="journal article" date="2025" name="Int. J. Syst. Evol. Microbiol.">
        <title>Inconstantimicrobium mannanitabidum sp. nov., a novel member of the family Clostridiaceae isolated from anoxic soil under the treatment of reductive soil disinfestation.</title>
        <authorList>
            <person name="Ueki A."/>
            <person name="Tonouchi A."/>
            <person name="Honma S."/>
            <person name="Kaku N."/>
            <person name="Ueki K."/>
        </authorList>
    </citation>
    <scope>NUCLEOTIDE SEQUENCE</scope>
    <source>
        <strain evidence="1">TW13</strain>
    </source>
</reference>
<gene>
    <name evidence="1" type="primary">mreC</name>
    <name evidence="1" type="ORF">rsdtw13_03720</name>
</gene>